<dbReference type="InterPro" id="IPR036431">
    <property type="entry name" value="ARID_dom_sf"/>
</dbReference>
<dbReference type="Pfam" id="PF02373">
    <property type="entry name" value="JmjC"/>
    <property type="match status" value="1"/>
</dbReference>
<evidence type="ECO:0000256" key="13">
    <source>
        <dbReference type="ARBA" id="ARBA00023242"/>
    </source>
</evidence>
<evidence type="ECO:0000256" key="11">
    <source>
        <dbReference type="ARBA" id="ARBA00023002"/>
    </source>
</evidence>
<feature type="region of interest" description="Disordered" evidence="15">
    <location>
        <begin position="1322"/>
        <end position="1383"/>
    </location>
</feature>
<dbReference type="Pfam" id="PF01388">
    <property type="entry name" value="ARID"/>
    <property type="match status" value="1"/>
</dbReference>
<evidence type="ECO:0000256" key="6">
    <source>
        <dbReference type="ARBA" id="ARBA00022737"/>
    </source>
</evidence>
<dbReference type="PANTHER" id="PTHR10694">
    <property type="entry name" value="LYSINE-SPECIFIC DEMETHYLASE"/>
    <property type="match status" value="1"/>
</dbReference>
<evidence type="ECO:0000313" key="20">
    <source>
        <dbReference type="Proteomes" id="UP000218231"/>
    </source>
</evidence>
<keyword evidence="6" id="KW-0677">Repeat</keyword>
<evidence type="ECO:0000256" key="12">
    <source>
        <dbReference type="ARBA" id="ARBA00023004"/>
    </source>
</evidence>
<evidence type="ECO:0000313" key="19">
    <source>
        <dbReference type="EMBL" id="PAV56236.1"/>
    </source>
</evidence>
<comment type="cofactor">
    <cofactor evidence="1">
        <name>Fe(2+)</name>
        <dbReference type="ChEBI" id="CHEBI:29033"/>
    </cofactor>
</comment>
<dbReference type="OrthoDB" id="1678912at2759"/>
<dbReference type="EC" id="1.14.11.67" evidence="4"/>
<evidence type="ECO:0000256" key="15">
    <source>
        <dbReference type="SAM" id="MobiDB-lite"/>
    </source>
</evidence>
<keyword evidence="13" id="KW-0539">Nucleus</keyword>
<keyword evidence="9" id="KW-0156">Chromatin regulator</keyword>
<dbReference type="SMART" id="SM00501">
    <property type="entry name" value="BRIGHT"/>
    <property type="match status" value="1"/>
</dbReference>
<dbReference type="GO" id="GO:0008270">
    <property type="term" value="F:zinc ion binding"/>
    <property type="evidence" value="ECO:0007669"/>
    <property type="project" value="UniProtKB-KW"/>
</dbReference>
<dbReference type="SUPFAM" id="SSF57903">
    <property type="entry name" value="FYVE/PHD zinc finger"/>
    <property type="match status" value="1"/>
</dbReference>
<dbReference type="Pfam" id="PF08429">
    <property type="entry name" value="PLU-1"/>
    <property type="match status" value="1"/>
</dbReference>
<name>A0A2A2J375_9BILA</name>
<dbReference type="Pfam" id="PF02375">
    <property type="entry name" value="JmjN"/>
    <property type="match status" value="1"/>
</dbReference>
<feature type="compositionally biased region" description="Polar residues" evidence="15">
    <location>
        <begin position="239"/>
        <end position="251"/>
    </location>
</feature>
<keyword evidence="8" id="KW-0862">Zinc</keyword>
<dbReference type="PROSITE" id="PS51011">
    <property type="entry name" value="ARID"/>
    <property type="match status" value="1"/>
</dbReference>
<gene>
    <name evidence="19" type="ORF">WR25_15684</name>
</gene>
<dbReference type="InterPro" id="IPR004198">
    <property type="entry name" value="Znf_C5HC2"/>
</dbReference>
<dbReference type="GO" id="GO:0003677">
    <property type="term" value="F:DNA binding"/>
    <property type="evidence" value="ECO:0007669"/>
    <property type="project" value="InterPro"/>
</dbReference>
<protein>
    <recommendedName>
        <fullName evidence="4">[histone H3]-trimethyl-L-lysine(4) demethylase</fullName>
        <ecNumber evidence="4">1.14.11.67</ecNumber>
    </recommendedName>
</protein>
<dbReference type="GO" id="GO:0006355">
    <property type="term" value="P:regulation of DNA-templated transcription"/>
    <property type="evidence" value="ECO:0007669"/>
    <property type="project" value="TreeGrafter"/>
</dbReference>
<dbReference type="GO" id="GO:0000785">
    <property type="term" value="C:chromatin"/>
    <property type="evidence" value="ECO:0007669"/>
    <property type="project" value="TreeGrafter"/>
</dbReference>
<evidence type="ECO:0000256" key="2">
    <source>
        <dbReference type="ARBA" id="ARBA00004123"/>
    </source>
</evidence>
<evidence type="ECO:0000259" key="18">
    <source>
        <dbReference type="PROSITE" id="PS51184"/>
    </source>
</evidence>
<dbReference type="PANTHER" id="PTHR10694:SF33">
    <property type="entry name" value="LYSINE-SPECIFIC DEMETHYLASE 5"/>
    <property type="match status" value="1"/>
</dbReference>
<dbReference type="GO" id="GO:0034647">
    <property type="term" value="F:histone H3K4me/H3K4me2/H3K4me3 demethylase activity"/>
    <property type="evidence" value="ECO:0007669"/>
    <property type="project" value="UniProtKB-EC"/>
</dbReference>
<evidence type="ECO:0000256" key="8">
    <source>
        <dbReference type="ARBA" id="ARBA00022833"/>
    </source>
</evidence>
<evidence type="ECO:0000256" key="14">
    <source>
        <dbReference type="ARBA" id="ARBA00048734"/>
    </source>
</evidence>
<dbReference type="InterPro" id="IPR019787">
    <property type="entry name" value="Znf_PHD-finger"/>
</dbReference>
<evidence type="ECO:0000256" key="1">
    <source>
        <dbReference type="ARBA" id="ARBA00001954"/>
    </source>
</evidence>
<dbReference type="SMART" id="SM00545">
    <property type="entry name" value="JmjN"/>
    <property type="match status" value="1"/>
</dbReference>
<dbReference type="Pfam" id="PF02928">
    <property type="entry name" value="zf-C5HC2"/>
    <property type="match status" value="1"/>
</dbReference>
<evidence type="ECO:0000256" key="10">
    <source>
        <dbReference type="ARBA" id="ARBA00022964"/>
    </source>
</evidence>
<dbReference type="InterPro" id="IPR048615">
    <property type="entry name" value="KDM5_C-hel"/>
</dbReference>
<evidence type="ECO:0000256" key="7">
    <source>
        <dbReference type="ARBA" id="ARBA00022771"/>
    </source>
</evidence>
<evidence type="ECO:0000256" key="9">
    <source>
        <dbReference type="ARBA" id="ARBA00022853"/>
    </source>
</evidence>
<dbReference type="Gene3D" id="3.30.40.10">
    <property type="entry name" value="Zinc/RING finger domain, C3HC4 (zinc finger)"/>
    <property type="match status" value="1"/>
</dbReference>
<dbReference type="CDD" id="cd16100">
    <property type="entry name" value="ARID"/>
    <property type="match status" value="1"/>
</dbReference>
<dbReference type="InterPro" id="IPR003349">
    <property type="entry name" value="JmjN"/>
</dbReference>
<evidence type="ECO:0000259" key="16">
    <source>
        <dbReference type="PROSITE" id="PS51011"/>
    </source>
</evidence>
<dbReference type="SMART" id="SM01014">
    <property type="entry name" value="ARID"/>
    <property type="match status" value="1"/>
</dbReference>
<dbReference type="SMART" id="SM00249">
    <property type="entry name" value="PHD"/>
    <property type="match status" value="1"/>
</dbReference>
<dbReference type="SUPFAM" id="SSF51197">
    <property type="entry name" value="Clavaminate synthase-like"/>
    <property type="match status" value="1"/>
</dbReference>
<feature type="domain" description="JmjC" evidence="18">
    <location>
        <begin position="404"/>
        <end position="570"/>
    </location>
</feature>
<dbReference type="Pfam" id="PF00628">
    <property type="entry name" value="PHD"/>
    <property type="match status" value="1"/>
</dbReference>
<feature type="compositionally biased region" description="Basic and acidic residues" evidence="15">
    <location>
        <begin position="1345"/>
        <end position="1354"/>
    </location>
</feature>
<dbReference type="STRING" id="2018661.A0A2A2J375"/>
<organism evidence="19 20">
    <name type="scientific">Diploscapter pachys</name>
    <dbReference type="NCBI Taxonomy" id="2018661"/>
    <lineage>
        <taxon>Eukaryota</taxon>
        <taxon>Metazoa</taxon>
        <taxon>Ecdysozoa</taxon>
        <taxon>Nematoda</taxon>
        <taxon>Chromadorea</taxon>
        <taxon>Rhabditida</taxon>
        <taxon>Rhabditina</taxon>
        <taxon>Rhabditomorpha</taxon>
        <taxon>Rhabditoidea</taxon>
        <taxon>Rhabditidae</taxon>
        <taxon>Diploscapter</taxon>
    </lineage>
</organism>
<keyword evidence="7" id="KW-0863">Zinc-finger</keyword>
<dbReference type="EMBL" id="LIAE01010710">
    <property type="protein sequence ID" value="PAV56236.1"/>
    <property type="molecule type" value="Genomic_DNA"/>
</dbReference>
<evidence type="ECO:0000256" key="4">
    <source>
        <dbReference type="ARBA" id="ARBA00012902"/>
    </source>
</evidence>
<dbReference type="InterPro" id="IPR001606">
    <property type="entry name" value="ARID_dom"/>
</dbReference>
<reference evidence="19 20" key="1">
    <citation type="journal article" date="2017" name="Curr. Biol.">
        <title>Genome architecture and evolution of a unichromosomal asexual nematode.</title>
        <authorList>
            <person name="Fradin H."/>
            <person name="Zegar C."/>
            <person name="Gutwein M."/>
            <person name="Lucas J."/>
            <person name="Kovtun M."/>
            <person name="Corcoran D."/>
            <person name="Baugh L.R."/>
            <person name="Kiontke K."/>
            <person name="Gunsalus K."/>
            <person name="Fitch D.H."/>
            <person name="Piano F."/>
        </authorList>
    </citation>
    <scope>NUCLEOTIDE SEQUENCE [LARGE SCALE GENOMIC DNA]</scope>
    <source>
        <strain evidence="19">PF1309</strain>
    </source>
</reference>
<dbReference type="InterPro" id="IPR013637">
    <property type="entry name" value="Lys_sp_deMease-like_dom"/>
</dbReference>
<dbReference type="SMART" id="SM00558">
    <property type="entry name" value="JmjC"/>
    <property type="match status" value="1"/>
</dbReference>
<dbReference type="InterPro" id="IPR001965">
    <property type="entry name" value="Znf_PHD"/>
</dbReference>
<dbReference type="InterPro" id="IPR011011">
    <property type="entry name" value="Znf_FYVE_PHD"/>
</dbReference>
<keyword evidence="5" id="KW-0479">Metal-binding</keyword>
<proteinExistence type="inferred from homology"/>
<comment type="similarity">
    <text evidence="3">Belongs to the JARID1 histone demethylase family.</text>
</comment>
<comment type="catalytic activity">
    <reaction evidence="14">
        <text>N(6),N(6),N(6)-trimethyl-L-lysyl(4)-[histone H3] + 3 2-oxoglutarate + 3 O2 = L-lysyl(4)-[histone H3] + 3 formaldehyde + 3 succinate + 3 CO2</text>
        <dbReference type="Rhea" id="RHEA:60208"/>
        <dbReference type="Rhea" id="RHEA-COMP:15537"/>
        <dbReference type="Rhea" id="RHEA-COMP:15547"/>
        <dbReference type="ChEBI" id="CHEBI:15379"/>
        <dbReference type="ChEBI" id="CHEBI:16526"/>
        <dbReference type="ChEBI" id="CHEBI:16810"/>
        <dbReference type="ChEBI" id="CHEBI:16842"/>
        <dbReference type="ChEBI" id="CHEBI:29969"/>
        <dbReference type="ChEBI" id="CHEBI:30031"/>
        <dbReference type="ChEBI" id="CHEBI:61961"/>
        <dbReference type="EC" id="1.14.11.67"/>
    </reaction>
</comment>
<dbReference type="PROSITE" id="PS51184">
    <property type="entry name" value="JMJC"/>
    <property type="match status" value="1"/>
</dbReference>
<feature type="domain" description="JmjN" evidence="17">
    <location>
        <begin position="17"/>
        <end position="58"/>
    </location>
</feature>
<dbReference type="InterPro" id="IPR013083">
    <property type="entry name" value="Znf_RING/FYVE/PHD"/>
</dbReference>
<evidence type="ECO:0000259" key="17">
    <source>
        <dbReference type="PROSITE" id="PS51183"/>
    </source>
</evidence>
<dbReference type="InterPro" id="IPR003347">
    <property type="entry name" value="JmjC_dom"/>
</dbReference>
<dbReference type="SUPFAM" id="SSF46774">
    <property type="entry name" value="ARID-like"/>
    <property type="match status" value="1"/>
</dbReference>
<keyword evidence="20" id="KW-1185">Reference proteome</keyword>
<dbReference type="Gene3D" id="2.60.120.650">
    <property type="entry name" value="Cupin"/>
    <property type="match status" value="2"/>
</dbReference>
<dbReference type="GO" id="GO:0005634">
    <property type="term" value="C:nucleus"/>
    <property type="evidence" value="ECO:0007669"/>
    <property type="project" value="UniProtKB-SubCell"/>
</dbReference>
<keyword evidence="10" id="KW-0223">Dioxygenase</keyword>
<feature type="domain" description="ARID" evidence="16">
    <location>
        <begin position="82"/>
        <end position="170"/>
    </location>
</feature>
<sequence length="1462" mass="169001">MDNLAADYLNFARPPLAPVFRPTEKEFRDPIAYVAKIRAEAEPYGVVKIVPPEGFKPPFAIDKKRFFFTPRDQRLDQIEGIAKERIAFERRLERFWELHGVALMHRQIDRKEVNLYKLHKLVSHYGGYDEVVAKNHWQKIAEQLKCSKAVASKFRDLYKQLILPYVDAIEKRLLERQSNSLEIDDDDSAEEKCEESSPATMQSGGRRRMKNTRMATRTMAGGVQQTPSQRPTLRERKSATISPETSQSKSRTSPKDPRVKCEMCQVYRDTVMDDCDKCKSKAKHTDCPNKTSQTAFWFCEDCIFKDVTLVASGFGFIDGKEKYNLLEFEKYAGEFKKKYFNVKNPRQVSDVEVEKRYWKNLIEEIREPLQEPVVVKYGADLITSTVGSGFPRKQDDALDEDAKLYANNEWNLNNLPVCRESMLSHIETDISGMMVPWVYVGMCFSTFCWHTEDHWTYSINYHHWGEPKVWYGIGGQQAEDFEKVMVELMPSISSASQDLFHHMTTMINPTILKRKGVNVTTVHQNAGEFVITFPRAYHAGFNEGFNFAEAVNFAPVDWLQMGRLCLNAYGSVKRHCVFSHEELVMKMACKAEQLDIGVCIATLDELAVICTEEALKRTRVKNMGIARQHKEDLHKMEDDDRTCRICKTTMFFSAVKCKHGRISCLDHVELLCTKCRFSDMSIKYQYELPELATFIKKLEVRTIAYKKWKEEGERLLNGEKKPTLEKMEELLKATRDNRFPATRFVDEIGKIVKNCNSIKEKANLLTNGRMKTRTHTRIQRADNRFKLDELKHFIADVKKQKCDMSTTVKQLEILREKVEKWILSVAQKLNHINFDSLMVHEDEKINLHQLETILETGENFDLQLDEIYHLKKAIDFVNWRERVMNILHWPEATDEEMKDEEYLEKKRCTAESVLRLMHEGDRFLSKDCSVLMQLHELQKKAIILDNNIKKSKMPQGKGFSSPTSSPHGGDKEKILKSLKELDWCTSEAIDDFRIDLQHQHELASLTDADKLPLSLKEHRQILEGLKGTLSKVFNTNDKLDRIQISFAQRIRFTNSMRELFKQNASYFSLGEIVTERPDWEDLSEGKAVVLKLERNKDREVTEWECCSKQGDSIEEVIKSQDSWLASKRNRLKKLQEFNRSCSDPSRTCCCMGGRVDQNVVECVVCQAKYHACCIEHDKLLYQQYPVAAYLCVRCLRGKRPEISDVKAVLREYKDFESLEIELVRKCVHSAEEAIKDLDTCRNNPSASIDDLAWSVNQVLLSETLSRADLQRVNFHAILEKTHGTILHKQDRLCKEVMNRIKPANSHLPAVLFDRSKTYKKRTGKWSSEESPRKRRRRGQAIDLPASERQDQVKLEEEDVKDEGVESDGNIWDQESEEEDGCSSHPCRVRGAKKGDLTSDELVWIQCDGGCNSWFHVLCVGIHDHDVEKIEHWHCDKCAANSQIRSQMATPPQTSSGSIKIAS</sequence>
<accession>A0A2A2J375</accession>
<keyword evidence="12" id="KW-0408">Iron</keyword>
<dbReference type="Proteomes" id="UP000218231">
    <property type="component" value="Unassembled WGS sequence"/>
</dbReference>
<comment type="subcellular location">
    <subcellularLocation>
        <location evidence="2">Nucleus</location>
    </subcellularLocation>
</comment>
<evidence type="ECO:0000256" key="5">
    <source>
        <dbReference type="ARBA" id="ARBA00022723"/>
    </source>
</evidence>
<dbReference type="PROSITE" id="PS51183">
    <property type="entry name" value="JMJN"/>
    <property type="match status" value="1"/>
</dbReference>
<keyword evidence="11" id="KW-0560">Oxidoreductase</keyword>
<feature type="region of interest" description="Disordered" evidence="15">
    <location>
        <begin position="182"/>
        <end position="256"/>
    </location>
</feature>
<dbReference type="Pfam" id="PF21323">
    <property type="entry name" value="KDM5_C-hel"/>
    <property type="match status" value="1"/>
</dbReference>
<evidence type="ECO:0000256" key="3">
    <source>
        <dbReference type="ARBA" id="ARBA00006801"/>
    </source>
</evidence>
<comment type="caution">
    <text evidence="19">The sequence shown here is derived from an EMBL/GenBank/DDBJ whole genome shotgun (WGS) entry which is preliminary data.</text>
</comment>